<dbReference type="InterPro" id="IPR029017">
    <property type="entry name" value="Enolase-like_N"/>
</dbReference>
<comment type="similarity">
    <text evidence="1">Belongs to the mandelate racemase/muconate lactonizing enzyme family.</text>
</comment>
<proteinExistence type="inferred from homology"/>
<reference evidence="7" key="1">
    <citation type="submission" date="2018-05" db="EMBL/GenBank/DDBJ databases">
        <authorList>
            <person name="Lanie J.A."/>
            <person name="Ng W.-L."/>
            <person name="Kazmierczak K.M."/>
            <person name="Andrzejewski T.M."/>
            <person name="Davidsen T.M."/>
            <person name="Wayne K.J."/>
            <person name="Tettelin H."/>
            <person name="Glass J.I."/>
            <person name="Rusch D."/>
            <person name="Podicherti R."/>
            <person name="Tsui H.-C.T."/>
            <person name="Winkler M.E."/>
        </authorList>
    </citation>
    <scope>NUCLEOTIDE SEQUENCE</scope>
</reference>
<dbReference type="AlphaFoldDB" id="A0A381VDQ5"/>
<keyword evidence="3" id="KW-0460">Magnesium</keyword>
<dbReference type="InterPro" id="IPR034603">
    <property type="entry name" value="Dipeptide_epimerase"/>
</dbReference>
<dbReference type="SUPFAM" id="SSF54826">
    <property type="entry name" value="Enolase N-terminal domain-like"/>
    <property type="match status" value="1"/>
</dbReference>
<dbReference type="EMBL" id="UINC01008555">
    <property type="protein sequence ID" value="SVA38486.1"/>
    <property type="molecule type" value="Genomic_DNA"/>
</dbReference>
<evidence type="ECO:0000259" key="6">
    <source>
        <dbReference type="Pfam" id="PF13378"/>
    </source>
</evidence>
<sequence length="336" mass="37751">MNYEENIIKVKFRKESWPLKESFRTSNRSLDLSIAETIIVTISKNNFIGRGESTPFLRYGESVENSLFQLEKIKPQVEKGLSRKSLQDAMPPTSARCAIDCALWDLESKITGQRVWELAKIKTEPKPLLSAHSFGISPLSNLARDIAKYKNAPLMKLKATRDKVLDIVKTAHKTSPKTKFIVDFNEGLFPSDVEELSHRLKNYNVALLEQPLHANQDEILNTFEHPIPIGADESCHTAHDVINLKDRYECIIIKPGKCGGLTESLKVKKAAEENNLMTMIVCMFGSSLAVAPAYVIAQGGANFINIEVPLSMAKDREHAIKCENHYIFPPQSELWG</sequence>
<dbReference type="GO" id="GO:0046872">
    <property type="term" value="F:metal ion binding"/>
    <property type="evidence" value="ECO:0007669"/>
    <property type="project" value="UniProtKB-KW"/>
</dbReference>
<dbReference type="PANTHER" id="PTHR48080:SF3">
    <property type="entry name" value="ENOLASE SUPERFAMILY MEMBER DDB_G0284701"/>
    <property type="match status" value="1"/>
</dbReference>
<dbReference type="Gene3D" id="3.20.20.120">
    <property type="entry name" value="Enolase-like C-terminal domain"/>
    <property type="match status" value="1"/>
</dbReference>
<dbReference type="SUPFAM" id="SSF51604">
    <property type="entry name" value="Enolase C-terminal domain-like"/>
    <property type="match status" value="1"/>
</dbReference>
<dbReference type="Gene3D" id="3.30.390.10">
    <property type="entry name" value="Enolase-like, N-terminal domain"/>
    <property type="match status" value="1"/>
</dbReference>
<protein>
    <recommendedName>
        <fullName evidence="8">Mandelate racemase/muconate lactonizing enzyme C-terminal domain-containing protein</fullName>
    </recommendedName>
</protein>
<evidence type="ECO:0000259" key="5">
    <source>
        <dbReference type="Pfam" id="PF02746"/>
    </source>
</evidence>
<dbReference type="InterPro" id="IPR036849">
    <property type="entry name" value="Enolase-like_C_sf"/>
</dbReference>
<dbReference type="InterPro" id="IPR013341">
    <property type="entry name" value="Mandelate_racemase_N_dom"/>
</dbReference>
<keyword evidence="4" id="KW-0413">Isomerase</keyword>
<evidence type="ECO:0000256" key="1">
    <source>
        <dbReference type="ARBA" id="ARBA00008031"/>
    </source>
</evidence>
<evidence type="ECO:0000313" key="7">
    <source>
        <dbReference type="EMBL" id="SVA38486.1"/>
    </source>
</evidence>
<dbReference type="InterPro" id="IPR029065">
    <property type="entry name" value="Enolase_C-like"/>
</dbReference>
<accession>A0A381VDQ5</accession>
<dbReference type="GO" id="GO:0016855">
    <property type="term" value="F:racemase and epimerase activity, acting on amino acids and derivatives"/>
    <property type="evidence" value="ECO:0007669"/>
    <property type="project" value="InterPro"/>
</dbReference>
<feature type="domain" description="Mandelate racemase/muconate lactonizing enzyme N-terminal" evidence="5">
    <location>
        <begin position="8"/>
        <end position="118"/>
    </location>
</feature>
<name>A0A381VDQ5_9ZZZZ</name>
<dbReference type="Pfam" id="PF13378">
    <property type="entry name" value="MR_MLE_C"/>
    <property type="match status" value="1"/>
</dbReference>
<feature type="domain" description="Enolase C-terminal" evidence="6">
    <location>
        <begin position="148"/>
        <end position="311"/>
    </location>
</feature>
<keyword evidence="2" id="KW-0479">Metal-binding</keyword>
<organism evidence="7">
    <name type="scientific">marine metagenome</name>
    <dbReference type="NCBI Taxonomy" id="408172"/>
    <lineage>
        <taxon>unclassified sequences</taxon>
        <taxon>metagenomes</taxon>
        <taxon>ecological metagenomes</taxon>
    </lineage>
</organism>
<evidence type="ECO:0000256" key="3">
    <source>
        <dbReference type="ARBA" id="ARBA00022842"/>
    </source>
</evidence>
<dbReference type="InterPro" id="IPR034593">
    <property type="entry name" value="DgoD-like"/>
</dbReference>
<evidence type="ECO:0000256" key="2">
    <source>
        <dbReference type="ARBA" id="ARBA00022723"/>
    </source>
</evidence>
<dbReference type="Pfam" id="PF02746">
    <property type="entry name" value="MR_MLE_N"/>
    <property type="match status" value="1"/>
</dbReference>
<dbReference type="PANTHER" id="PTHR48080">
    <property type="entry name" value="D-GALACTONATE DEHYDRATASE-RELATED"/>
    <property type="match status" value="1"/>
</dbReference>
<dbReference type="CDD" id="cd03319">
    <property type="entry name" value="L-Ala-DL-Glu_epimerase"/>
    <property type="match status" value="1"/>
</dbReference>
<evidence type="ECO:0000256" key="4">
    <source>
        <dbReference type="ARBA" id="ARBA00023235"/>
    </source>
</evidence>
<evidence type="ECO:0008006" key="8">
    <source>
        <dbReference type="Google" id="ProtNLM"/>
    </source>
</evidence>
<gene>
    <name evidence="7" type="ORF">METZ01_LOCUS91340</name>
</gene>